<evidence type="ECO:0000313" key="2">
    <source>
        <dbReference type="Proteomes" id="UP000515465"/>
    </source>
</evidence>
<dbReference type="SUPFAM" id="SSF52540">
    <property type="entry name" value="P-loop containing nucleoside triphosphate hydrolases"/>
    <property type="match status" value="1"/>
</dbReference>
<proteinExistence type="predicted"/>
<dbReference type="Gene3D" id="3.40.50.300">
    <property type="entry name" value="P-loop containing nucleotide triphosphate hydrolases"/>
    <property type="match status" value="1"/>
</dbReference>
<evidence type="ECO:0008006" key="3">
    <source>
        <dbReference type="Google" id="ProtNLM"/>
    </source>
</evidence>
<name>A0A7G6SL52_9HYPH</name>
<dbReference type="AlphaFoldDB" id="A0A7G6SL52"/>
<dbReference type="InterPro" id="IPR027417">
    <property type="entry name" value="P-loop_NTPase"/>
</dbReference>
<accession>A0A7G6SL52</accession>
<gene>
    <name evidence="1" type="ORF">HB778_15440</name>
</gene>
<organism evidence="1 2">
    <name type="scientific">Mesorhizobium huakuii</name>
    <dbReference type="NCBI Taxonomy" id="28104"/>
    <lineage>
        <taxon>Bacteria</taxon>
        <taxon>Pseudomonadati</taxon>
        <taxon>Pseudomonadota</taxon>
        <taxon>Alphaproteobacteria</taxon>
        <taxon>Hyphomicrobiales</taxon>
        <taxon>Phyllobacteriaceae</taxon>
        <taxon>Mesorhizobium</taxon>
    </lineage>
</organism>
<dbReference type="Proteomes" id="UP000515465">
    <property type="component" value="Chromosome"/>
</dbReference>
<protein>
    <recommendedName>
        <fullName evidence="3">ATP-binding cassette domain-containing protein</fullName>
    </recommendedName>
</protein>
<evidence type="ECO:0000313" key="1">
    <source>
        <dbReference type="EMBL" id="QND55234.1"/>
    </source>
</evidence>
<reference evidence="2" key="1">
    <citation type="journal article" date="2020" name="Mol. Plant Microbe">
        <title>Rhizobial microsymbionts of the narrowly endemic Oxytropis species growing in Kamchatka are characterized by significant genetic diversity and possess a set of genes that are associated with T3SS and T6SS secretion systems and can affect the development of symbiosis.</title>
        <authorList>
            <person name="Safronova V."/>
            <person name="Guro P."/>
            <person name="Sazanova A."/>
            <person name="Kuznetsova I."/>
            <person name="Belimov A."/>
            <person name="Yakubov V."/>
            <person name="Chirak E."/>
            <person name="Afonin A."/>
            <person name="Gogolev Y."/>
            <person name="Andronov E."/>
            <person name="Tikhonovich I."/>
        </authorList>
    </citation>
    <scope>NUCLEOTIDE SEQUENCE [LARGE SCALE GENOMIC DNA]</scope>
    <source>
        <strain evidence="2">583</strain>
    </source>
</reference>
<dbReference type="EMBL" id="CP050296">
    <property type="protein sequence ID" value="QND55234.1"/>
    <property type="molecule type" value="Genomic_DNA"/>
</dbReference>
<sequence>MTNIGDDGARPHNKAPSGQETAAIVGDLQELAGLGKAAGRKFPHEFSGGQRQRISIARAREPLRLMPRL</sequence>